<dbReference type="CDD" id="cd00093">
    <property type="entry name" value="HTH_XRE"/>
    <property type="match status" value="1"/>
</dbReference>
<dbReference type="InterPro" id="IPR011990">
    <property type="entry name" value="TPR-like_helical_dom_sf"/>
</dbReference>
<feature type="domain" description="HTH cro/C1-type" evidence="1">
    <location>
        <begin position="9"/>
        <end position="61"/>
    </location>
</feature>
<dbReference type="SMART" id="SM00530">
    <property type="entry name" value="HTH_XRE"/>
    <property type="match status" value="1"/>
</dbReference>
<protein>
    <submittedName>
        <fullName evidence="2">DNA-binding XRE family transcriptional regulator</fullName>
    </submittedName>
</protein>
<dbReference type="Proteomes" id="UP000256269">
    <property type="component" value="Unassembled WGS sequence"/>
</dbReference>
<dbReference type="PROSITE" id="PS50943">
    <property type="entry name" value="HTH_CROC1"/>
    <property type="match status" value="1"/>
</dbReference>
<accession>A0A3E0HIP2</accession>
<dbReference type="EMBL" id="QUNO01000007">
    <property type="protein sequence ID" value="REH46313.1"/>
    <property type="molecule type" value="Genomic_DNA"/>
</dbReference>
<gene>
    <name evidence="2" type="ORF">BCF44_107446</name>
</gene>
<dbReference type="InterPro" id="IPR001387">
    <property type="entry name" value="Cro/C1-type_HTH"/>
</dbReference>
<proteinExistence type="predicted"/>
<dbReference type="AlphaFoldDB" id="A0A3E0HIP2"/>
<dbReference type="GO" id="GO:0003677">
    <property type="term" value="F:DNA binding"/>
    <property type="evidence" value="ECO:0007669"/>
    <property type="project" value="UniProtKB-KW"/>
</dbReference>
<dbReference type="OrthoDB" id="3831424at2"/>
<sequence length="415" mass="44958">MAGGHELFERRRALGLSQQDIADALEVERSTVGRWEGGKNSPALHLRPRLAKLLKITQSELAIMLARCTSNQPAAQRPDLAENDDMALYRRDLLRVFSLAAALLALPAHDLADLDDADDLDGYALLNSRLWQTFTLTSAKATMRAVVEEQLRVLTAQLSQSRGPSAHQRLCALAGDLFQLAGEIHFDASDYTTAAHCYALAAEASKAASAYDQWACALTRHAFISVYERNFANAEPMLDAAAGLARRGDSQLSTRYWVAAVQAETFAGQGNLAACQRALDRAEGVLALHGPVHNGGWLRFDGSRLAEERGTCFATLGRLDLAESALTDALQQNLSPRRRAGVLSDLAVIGARRRDPDQVLIHAAPVLQQARTTKSGVVSSKLRGLQPHLTPMLANTKIAQLNAGIDDLVGSSRNR</sequence>
<comment type="caution">
    <text evidence="2">The sequence shown here is derived from an EMBL/GenBank/DDBJ whole genome shotgun (WGS) entry which is preliminary data.</text>
</comment>
<name>A0A3E0HIP2_9PSEU</name>
<dbReference type="InterPro" id="IPR010982">
    <property type="entry name" value="Lambda_DNA-bd_dom_sf"/>
</dbReference>
<organism evidence="2 3">
    <name type="scientific">Kutzneria buriramensis</name>
    <dbReference type="NCBI Taxonomy" id="1045776"/>
    <lineage>
        <taxon>Bacteria</taxon>
        <taxon>Bacillati</taxon>
        <taxon>Actinomycetota</taxon>
        <taxon>Actinomycetes</taxon>
        <taxon>Pseudonocardiales</taxon>
        <taxon>Pseudonocardiaceae</taxon>
        <taxon>Kutzneria</taxon>
    </lineage>
</organism>
<keyword evidence="2" id="KW-0238">DNA-binding</keyword>
<evidence type="ECO:0000313" key="2">
    <source>
        <dbReference type="EMBL" id="REH46313.1"/>
    </source>
</evidence>
<dbReference type="Gene3D" id="1.25.40.10">
    <property type="entry name" value="Tetratricopeptide repeat domain"/>
    <property type="match status" value="1"/>
</dbReference>
<keyword evidence="3" id="KW-1185">Reference proteome</keyword>
<evidence type="ECO:0000259" key="1">
    <source>
        <dbReference type="PROSITE" id="PS50943"/>
    </source>
</evidence>
<evidence type="ECO:0000313" key="3">
    <source>
        <dbReference type="Proteomes" id="UP000256269"/>
    </source>
</evidence>
<dbReference type="Pfam" id="PF13560">
    <property type="entry name" value="HTH_31"/>
    <property type="match status" value="1"/>
</dbReference>
<dbReference type="RefSeq" id="WP_116176416.1">
    <property type="nucleotide sequence ID" value="NZ_CP144375.1"/>
</dbReference>
<dbReference type="Gene3D" id="1.10.260.40">
    <property type="entry name" value="lambda repressor-like DNA-binding domains"/>
    <property type="match status" value="1"/>
</dbReference>
<dbReference type="SUPFAM" id="SSF47413">
    <property type="entry name" value="lambda repressor-like DNA-binding domains"/>
    <property type="match status" value="1"/>
</dbReference>
<reference evidence="2 3" key="1">
    <citation type="submission" date="2018-08" db="EMBL/GenBank/DDBJ databases">
        <title>Genomic Encyclopedia of Archaeal and Bacterial Type Strains, Phase II (KMG-II): from individual species to whole genera.</title>
        <authorList>
            <person name="Goeker M."/>
        </authorList>
    </citation>
    <scope>NUCLEOTIDE SEQUENCE [LARGE SCALE GENOMIC DNA]</scope>
    <source>
        <strain evidence="2 3">DSM 45791</strain>
    </source>
</reference>